<evidence type="ECO:0000256" key="2">
    <source>
        <dbReference type="ARBA" id="ARBA00022670"/>
    </source>
</evidence>
<sequence length="449" mass="46607">MRVLIQLRPAPDVVAAVIEPGVRATAADVAGRLPGVVLDQAFAPVAVPRPVPASAYGDPLSLNQRVEFSYAPQDAAVLVRGEIADDELSTRSVLLPSARRDVAGVFADPVIHSTPTCGGDGPVGHWQDVARLLGAPEMTVEGHDGSGVTLAIVDSGINAAHVQAHLGREVIIDTERSWSPPGVGGTPGEYPVAHGTMCAFDALIAAPRATLLDIPVLLSPHNVAGLLSDAVAAYAHLRTVLEAMPAGSRSLVISNSWGLFSPGQDFPPGHPGNYSDNLAHPFNLIVASLDQAGADIVFSAGNCGRECPDRRCGFPDRPITGANSHPRVLSVGGVDTGLERVGYSSQGPGRLSDRKPDICAYTHFAGSEANGPGTPDTGTSAACPVAAGAVAAIRTRHPATEISPAQLRTLLHRTAEDRSTLGFDHDYGYGVINPPAVLESLGRHTRHAA</sequence>
<keyword evidence="3 5" id="KW-0378">Hydrolase</keyword>
<dbReference type="InterPro" id="IPR036852">
    <property type="entry name" value="Peptidase_S8/S53_dom_sf"/>
</dbReference>
<evidence type="ECO:0000259" key="6">
    <source>
        <dbReference type="Pfam" id="PF00082"/>
    </source>
</evidence>
<keyword evidence="8" id="KW-1185">Reference proteome</keyword>
<comment type="caution">
    <text evidence="7">The sequence shown here is derived from an EMBL/GenBank/DDBJ whole genome shotgun (WGS) entry which is preliminary data.</text>
</comment>
<dbReference type="InterPro" id="IPR000209">
    <property type="entry name" value="Peptidase_S8/S53_dom"/>
</dbReference>
<evidence type="ECO:0000313" key="7">
    <source>
        <dbReference type="EMBL" id="MBB5134494.1"/>
    </source>
</evidence>
<keyword evidence="2 5" id="KW-0645">Protease</keyword>
<dbReference type="GO" id="GO:0006508">
    <property type="term" value="P:proteolysis"/>
    <property type="evidence" value="ECO:0007669"/>
    <property type="project" value="UniProtKB-KW"/>
</dbReference>
<protein>
    <submittedName>
        <fullName evidence="7">Subtilisin family serine protease</fullName>
    </submittedName>
</protein>
<proteinExistence type="inferred from homology"/>
<dbReference type="PANTHER" id="PTHR43806:SF11">
    <property type="entry name" value="CEREVISIN-RELATED"/>
    <property type="match status" value="1"/>
</dbReference>
<dbReference type="EMBL" id="JACHGN010000008">
    <property type="protein sequence ID" value="MBB5134494.1"/>
    <property type="molecule type" value="Genomic_DNA"/>
</dbReference>
<dbReference type="SUPFAM" id="SSF52743">
    <property type="entry name" value="Subtilisin-like"/>
    <property type="match status" value="1"/>
</dbReference>
<dbReference type="GO" id="GO:0004252">
    <property type="term" value="F:serine-type endopeptidase activity"/>
    <property type="evidence" value="ECO:0007669"/>
    <property type="project" value="UniProtKB-UniRule"/>
</dbReference>
<dbReference type="AlphaFoldDB" id="A0A840NZY0"/>
<feature type="active site" description="Charge relay system" evidence="5">
    <location>
        <position position="154"/>
    </location>
</feature>
<evidence type="ECO:0000256" key="4">
    <source>
        <dbReference type="ARBA" id="ARBA00022825"/>
    </source>
</evidence>
<dbReference type="GO" id="GO:0005615">
    <property type="term" value="C:extracellular space"/>
    <property type="evidence" value="ECO:0007669"/>
    <property type="project" value="TreeGrafter"/>
</dbReference>
<dbReference type="Proteomes" id="UP000578449">
    <property type="component" value="Unassembled WGS sequence"/>
</dbReference>
<reference evidence="7 8" key="1">
    <citation type="submission" date="2020-08" db="EMBL/GenBank/DDBJ databases">
        <title>Genomic Encyclopedia of Type Strains, Phase IV (KMG-IV): sequencing the most valuable type-strain genomes for metagenomic binning, comparative biology and taxonomic classification.</title>
        <authorList>
            <person name="Goeker M."/>
        </authorList>
    </citation>
    <scope>NUCLEOTIDE SEQUENCE [LARGE SCALE GENOMIC DNA]</scope>
    <source>
        <strain evidence="7 8">DSM 45615</strain>
    </source>
</reference>
<dbReference type="PROSITE" id="PS00138">
    <property type="entry name" value="SUBTILASE_SER"/>
    <property type="match status" value="1"/>
</dbReference>
<dbReference type="Pfam" id="PF00082">
    <property type="entry name" value="Peptidase_S8"/>
    <property type="match status" value="1"/>
</dbReference>
<gene>
    <name evidence="7" type="ORF">HNP84_004226</name>
</gene>
<name>A0A840NZY0_9ACTN</name>
<accession>A0A840NZY0</accession>
<dbReference type="RefSeq" id="WP_185051388.1">
    <property type="nucleotide sequence ID" value="NZ_BAABIX010000007.1"/>
</dbReference>
<keyword evidence="4 5" id="KW-0720">Serine protease</keyword>
<organism evidence="7 8">
    <name type="scientific">Thermocatellispora tengchongensis</name>
    <dbReference type="NCBI Taxonomy" id="1073253"/>
    <lineage>
        <taxon>Bacteria</taxon>
        <taxon>Bacillati</taxon>
        <taxon>Actinomycetota</taxon>
        <taxon>Actinomycetes</taxon>
        <taxon>Streptosporangiales</taxon>
        <taxon>Streptosporangiaceae</taxon>
        <taxon>Thermocatellispora</taxon>
    </lineage>
</organism>
<dbReference type="InterPro" id="IPR023828">
    <property type="entry name" value="Peptidase_S8_Ser-AS"/>
</dbReference>
<dbReference type="PROSITE" id="PS51892">
    <property type="entry name" value="SUBTILASE"/>
    <property type="match status" value="1"/>
</dbReference>
<evidence type="ECO:0000256" key="5">
    <source>
        <dbReference type="PROSITE-ProRule" id="PRU01240"/>
    </source>
</evidence>
<feature type="domain" description="Peptidase S8/S53" evidence="6">
    <location>
        <begin position="145"/>
        <end position="430"/>
    </location>
</feature>
<dbReference type="InterPro" id="IPR015500">
    <property type="entry name" value="Peptidase_S8_subtilisin-rel"/>
</dbReference>
<evidence type="ECO:0000256" key="1">
    <source>
        <dbReference type="ARBA" id="ARBA00011073"/>
    </source>
</evidence>
<evidence type="ECO:0000313" key="8">
    <source>
        <dbReference type="Proteomes" id="UP000578449"/>
    </source>
</evidence>
<dbReference type="PRINTS" id="PR00723">
    <property type="entry name" value="SUBTILISIN"/>
</dbReference>
<feature type="active site" description="Charge relay system" evidence="5">
    <location>
        <position position="380"/>
    </location>
</feature>
<dbReference type="PANTHER" id="PTHR43806">
    <property type="entry name" value="PEPTIDASE S8"/>
    <property type="match status" value="1"/>
</dbReference>
<evidence type="ECO:0000256" key="3">
    <source>
        <dbReference type="ARBA" id="ARBA00022801"/>
    </source>
</evidence>
<comment type="similarity">
    <text evidence="1 5">Belongs to the peptidase S8 family.</text>
</comment>
<dbReference type="Gene3D" id="3.40.50.200">
    <property type="entry name" value="Peptidase S8/S53 domain"/>
    <property type="match status" value="1"/>
</dbReference>
<dbReference type="CDD" id="cd00306">
    <property type="entry name" value="Peptidases_S8_S53"/>
    <property type="match status" value="1"/>
</dbReference>
<dbReference type="InterPro" id="IPR050131">
    <property type="entry name" value="Peptidase_S8_subtilisin-like"/>
</dbReference>
<feature type="active site" description="Charge relay system" evidence="5">
    <location>
        <position position="194"/>
    </location>
</feature>